<accession>A0A8J2YW51</accession>
<dbReference type="PRINTS" id="PR00039">
    <property type="entry name" value="HTHLYSR"/>
</dbReference>
<comment type="similarity">
    <text evidence="1">Belongs to the LysR transcriptional regulatory family.</text>
</comment>
<dbReference type="SUPFAM" id="SSF46785">
    <property type="entry name" value="Winged helix' DNA-binding domain"/>
    <property type="match status" value="1"/>
</dbReference>
<dbReference type="GO" id="GO:2000142">
    <property type="term" value="P:regulation of DNA-templated transcription initiation"/>
    <property type="evidence" value="ECO:0007669"/>
    <property type="project" value="TreeGrafter"/>
</dbReference>
<evidence type="ECO:0000256" key="3">
    <source>
        <dbReference type="ARBA" id="ARBA00023125"/>
    </source>
</evidence>
<reference evidence="7" key="2">
    <citation type="submission" date="2020-09" db="EMBL/GenBank/DDBJ databases">
        <authorList>
            <person name="Sun Q."/>
            <person name="Zhou Y."/>
        </authorList>
    </citation>
    <scope>NUCLEOTIDE SEQUENCE</scope>
    <source>
        <strain evidence="7">CGMCC 1.15725</strain>
    </source>
</reference>
<dbReference type="Pfam" id="PF03466">
    <property type="entry name" value="LysR_substrate"/>
    <property type="match status" value="1"/>
</dbReference>
<dbReference type="Pfam" id="PF00126">
    <property type="entry name" value="HTH_1"/>
    <property type="match status" value="1"/>
</dbReference>
<dbReference type="SUPFAM" id="SSF53850">
    <property type="entry name" value="Periplasmic binding protein-like II"/>
    <property type="match status" value="1"/>
</dbReference>
<dbReference type="GO" id="GO:0003677">
    <property type="term" value="F:DNA binding"/>
    <property type="evidence" value="ECO:0007669"/>
    <property type="project" value="UniProtKB-KW"/>
</dbReference>
<dbReference type="InterPro" id="IPR000847">
    <property type="entry name" value="LysR_HTH_N"/>
</dbReference>
<evidence type="ECO:0000313" key="8">
    <source>
        <dbReference type="Proteomes" id="UP000646365"/>
    </source>
</evidence>
<comment type="caution">
    <text evidence="7">The sequence shown here is derived from an EMBL/GenBank/DDBJ whole genome shotgun (WGS) entry which is preliminary data.</text>
</comment>
<dbReference type="Gene3D" id="1.10.10.10">
    <property type="entry name" value="Winged helix-like DNA-binding domain superfamily/Winged helix DNA-binding domain"/>
    <property type="match status" value="1"/>
</dbReference>
<dbReference type="EMBL" id="BMJQ01000010">
    <property type="protein sequence ID" value="GGF30130.1"/>
    <property type="molecule type" value="Genomic_DNA"/>
</dbReference>
<dbReference type="PROSITE" id="PS50931">
    <property type="entry name" value="HTH_LYSR"/>
    <property type="match status" value="1"/>
</dbReference>
<sequence>MELSQLRTLIHVAELGSLSKAADRMHIAQPALSRQMRMLEEELGVRLFDRHGRGMVLTDKGREVLAHATRVMAELEEIRASASDVAAPLTGQVAIGMPPTVADLISVPLVAAFGKAHPQAVVRLVSAYTGYLLDWLHRGEIDVAILYDPRPARSLRSQPLLVENLFLIGPPEAGFSTVRTLPFRELDGRRLLLPSTRHGLRTIVENCAAEAGITLNVAVEADSYATLKDLVRHGHGWTVLPLAPIHDNIAAGRLTGAPLIDPVPVRRLVLSYPADRPVPRLARFAGEAIGTIFSDYVERGIWVGQLLYGGPGKPSTGSHQLIE</sequence>
<keyword evidence="4" id="KW-0010">Activator</keyword>
<evidence type="ECO:0000256" key="5">
    <source>
        <dbReference type="ARBA" id="ARBA00023163"/>
    </source>
</evidence>
<evidence type="ECO:0000259" key="6">
    <source>
        <dbReference type="PROSITE" id="PS50931"/>
    </source>
</evidence>
<dbReference type="Proteomes" id="UP000646365">
    <property type="component" value="Unassembled WGS sequence"/>
</dbReference>
<dbReference type="InterPro" id="IPR036390">
    <property type="entry name" value="WH_DNA-bd_sf"/>
</dbReference>
<keyword evidence="5" id="KW-0804">Transcription</keyword>
<keyword evidence="8" id="KW-1185">Reference proteome</keyword>
<dbReference type="CDD" id="cd08433">
    <property type="entry name" value="PBP2_Nac"/>
    <property type="match status" value="1"/>
</dbReference>
<keyword evidence="3" id="KW-0238">DNA-binding</keyword>
<dbReference type="RefSeq" id="WP_189049060.1">
    <property type="nucleotide sequence ID" value="NZ_BMJQ01000010.1"/>
</dbReference>
<organism evidence="7 8">
    <name type="scientific">Aliidongia dinghuensis</name>
    <dbReference type="NCBI Taxonomy" id="1867774"/>
    <lineage>
        <taxon>Bacteria</taxon>
        <taxon>Pseudomonadati</taxon>
        <taxon>Pseudomonadota</taxon>
        <taxon>Alphaproteobacteria</taxon>
        <taxon>Rhodospirillales</taxon>
        <taxon>Dongiaceae</taxon>
        <taxon>Aliidongia</taxon>
    </lineage>
</organism>
<evidence type="ECO:0000256" key="4">
    <source>
        <dbReference type="ARBA" id="ARBA00023159"/>
    </source>
</evidence>
<gene>
    <name evidence="7" type="ORF">GCM10011611_40290</name>
</gene>
<dbReference type="AlphaFoldDB" id="A0A8J2YW51"/>
<dbReference type="Gene3D" id="3.40.190.10">
    <property type="entry name" value="Periplasmic binding protein-like II"/>
    <property type="match status" value="2"/>
</dbReference>
<protein>
    <submittedName>
        <fullName evidence="7">LysR family transcriptional regulator</fullName>
    </submittedName>
</protein>
<evidence type="ECO:0000256" key="2">
    <source>
        <dbReference type="ARBA" id="ARBA00023015"/>
    </source>
</evidence>
<feature type="domain" description="HTH lysR-type" evidence="6">
    <location>
        <begin position="1"/>
        <end position="58"/>
    </location>
</feature>
<dbReference type="PANTHER" id="PTHR30293:SF0">
    <property type="entry name" value="NITROGEN ASSIMILATION REGULATORY PROTEIN NAC"/>
    <property type="match status" value="1"/>
</dbReference>
<keyword evidence="2" id="KW-0805">Transcription regulation</keyword>
<proteinExistence type="inferred from homology"/>
<dbReference type="InterPro" id="IPR036388">
    <property type="entry name" value="WH-like_DNA-bd_sf"/>
</dbReference>
<name>A0A8J2YW51_9PROT</name>
<dbReference type="FunFam" id="1.10.10.10:FF:000001">
    <property type="entry name" value="LysR family transcriptional regulator"/>
    <property type="match status" value="1"/>
</dbReference>
<dbReference type="InterPro" id="IPR005119">
    <property type="entry name" value="LysR_subst-bd"/>
</dbReference>
<dbReference type="PANTHER" id="PTHR30293">
    <property type="entry name" value="TRANSCRIPTIONAL REGULATORY PROTEIN NAC-RELATED"/>
    <property type="match status" value="1"/>
</dbReference>
<evidence type="ECO:0000313" key="7">
    <source>
        <dbReference type="EMBL" id="GGF30130.1"/>
    </source>
</evidence>
<evidence type="ECO:0000256" key="1">
    <source>
        <dbReference type="ARBA" id="ARBA00009437"/>
    </source>
</evidence>
<dbReference type="GO" id="GO:0003700">
    <property type="term" value="F:DNA-binding transcription factor activity"/>
    <property type="evidence" value="ECO:0007669"/>
    <property type="project" value="InterPro"/>
</dbReference>
<reference evidence="7" key="1">
    <citation type="journal article" date="2014" name="Int. J. Syst. Evol. Microbiol.">
        <title>Complete genome sequence of Corynebacterium casei LMG S-19264T (=DSM 44701T), isolated from a smear-ripened cheese.</title>
        <authorList>
            <consortium name="US DOE Joint Genome Institute (JGI-PGF)"/>
            <person name="Walter F."/>
            <person name="Albersmeier A."/>
            <person name="Kalinowski J."/>
            <person name="Ruckert C."/>
        </authorList>
    </citation>
    <scope>NUCLEOTIDE SEQUENCE</scope>
    <source>
        <strain evidence="7">CGMCC 1.15725</strain>
    </source>
</reference>